<dbReference type="PROSITE" id="PS01159">
    <property type="entry name" value="WW_DOMAIN_1"/>
    <property type="match status" value="1"/>
</dbReference>
<feature type="region of interest" description="Disordered" evidence="1">
    <location>
        <begin position="200"/>
        <end position="219"/>
    </location>
</feature>
<dbReference type="RefSeq" id="XP_008621571.1">
    <property type="nucleotide sequence ID" value="XM_008623349.1"/>
</dbReference>
<evidence type="ECO:0000259" key="2">
    <source>
        <dbReference type="PROSITE" id="PS50020"/>
    </source>
</evidence>
<accession>T0PI22</accession>
<keyword evidence="4" id="KW-1185">Reference proteome</keyword>
<dbReference type="AlphaFoldDB" id="T0PI22"/>
<dbReference type="InParanoid" id="T0PI22"/>
<dbReference type="GeneID" id="19957841"/>
<name>T0PI22_SAPDV</name>
<gene>
    <name evidence="3" type="ORF">SDRG_17114</name>
</gene>
<dbReference type="Proteomes" id="UP000030762">
    <property type="component" value="Unassembled WGS sequence"/>
</dbReference>
<dbReference type="EMBL" id="JH767330">
    <property type="protein sequence ID" value="EQC24994.1"/>
    <property type="molecule type" value="Genomic_DNA"/>
</dbReference>
<reference evidence="3 4" key="1">
    <citation type="submission" date="2012-04" db="EMBL/GenBank/DDBJ databases">
        <title>The Genome Sequence of Saprolegnia declina VS20.</title>
        <authorList>
            <consortium name="The Broad Institute Genome Sequencing Platform"/>
            <person name="Russ C."/>
            <person name="Nusbaum C."/>
            <person name="Tyler B."/>
            <person name="van West P."/>
            <person name="Dieguez-Uribeondo J."/>
            <person name="de Bruijn I."/>
            <person name="Tripathy S."/>
            <person name="Jiang R."/>
            <person name="Young S.K."/>
            <person name="Zeng Q."/>
            <person name="Gargeya S."/>
            <person name="Fitzgerald M."/>
            <person name="Haas B."/>
            <person name="Abouelleil A."/>
            <person name="Alvarado L."/>
            <person name="Arachchi H.M."/>
            <person name="Berlin A."/>
            <person name="Chapman S.B."/>
            <person name="Goldberg J."/>
            <person name="Griggs A."/>
            <person name="Gujja S."/>
            <person name="Hansen M."/>
            <person name="Howarth C."/>
            <person name="Imamovic A."/>
            <person name="Larimer J."/>
            <person name="McCowen C."/>
            <person name="Montmayeur A."/>
            <person name="Murphy C."/>
            <person name="Neiman D."/>
            <person name="Pearson M."/>
            <person name="Priest M."/>
            <person name="Roberts A."/>
            <person name="Saif S."/>
            <person name="Shea T."/>
            <person name="Sisk P."/>
            <person name="Sykes S."/>
            <person name="Wortman J."/>
            <person name="Nusbaum C."/>
            <person name="Birren B."/>
        </authorList>
    </citation>
    <scope>NUCLEOTIDE SEQUENCE [LARGE SCALE GENOMIC DNA]</scope>
    <source>
        <strain evidence="3 4">VS20</strain>
    </source>
</reference>
<dbReference type="InterPro" id="IPR001202">
    <property type="entry name" value="WW_dom"/>
</dbReference>
<evidence type="ECO:0000313" key="3">
    <source>
        <dbReference type="EMBL" id="EQC24994.1"/>
    </source>
</evidence>
<organism evidence="3 4">
    <name type="scientific">Saprolegnia diclina (strain VS20)</name>
    <dbReference type="NCBI Taxonomy" id="1156394"/>
    <lineage>
        <taxon>Eukaryota</taxon>
        <taxon>Sar</taxon>
        <taxon>Stramenopiles</taxon>
        <taxon>Oomycota</taxon>
        <taxon>Saprolegniomycetes</taxon>
        <taxon>Saprolegniales</taxon>
        <taxon>Saprolegniaceae</taxon>
        <taxon>Saprolegnia</taxon>
    </lineage>
</organism>
<feature type="compositionally biased region" description="Basic and acidic residues" evidence="1">
    <location>
        <begin position="1"/>
        <end position="15"/>
    </location>
</feature>
<feature type="domain" description="WW" evidence="2">
    <location>
        <begin position="114"/>
        <end position="142"/>
    </location>
</feature>
<dbReference type="PROSITE" id="PS50020">
    <property type="entry name" value="WW_DOMAIN_2"/>
    <property type="match status" value="1"/>
</dbReference>
<sequence>MHTRALGDGRRDALGDPKGVSTRSLGRNDGYKYGVMDDDADGRRRDDSAAKLSEITPVEYTRPQVLPDATTYEASNEASNERSTQAKEPYVFEGESFWDAAEDEHTPSNDLDYWGMAFDESAQQTYYFAFASGMTQWTPPSHLVYPESHQVLLWDNDAQWFYIYDYVHGSSRWLDHFEDLQERGSPQPVSDDCMSQATTEELEPESSDDRRQQSLASSWDETTASVVDIEIEIEMGDHKISTSNCCRGVEHGCICPECFLPLLDGLQEQRTSQSY</sequence>
<dbReference type="OrthoDB" id="75905at2759"/>
<dbReference type="eggNOG" id="ENOG502SWJJ">
    <property type="taxonomic scope" value="Eukaryota"/>
</dbReference>
<protein>
    <recommendedName>
        <fullName evidence="2">WW domain-containing protein</fullName>
    </recommendedName>
</protein>
<dbReference type="OMA" id="QAKEPYV"/>
<evidence type="ECO:0000313" key="4">
    <source>
        <dbReference type="Proteomes" id="UP000030762"/>
    </source>
</evidence>
<feature type="region of interest" description="Disordered" evidence="1">
    <location>
        <begin position="1"/>
        <end position="86"/>
    </location>
</feature>
<dbReference type="VEuPathDB" id="FungiDB:SDRG_17114"/>
<feature type="compositionally biased region" description="Polar residues" evidence="1">
    <location>
        <begin position="72"/>
        <end position="83"/>
    </location>
</feature>
<proteinExistence type="predicted"/>
<evidence type="ECO:0000256" key="1">
    <source>
        <dbReference type="SAM" id="MobiDB-lite"/>
    </source>
</evidence>